<evidence type="ECO:0000256" key="9">
    <source>
        <dbReference type="ARBA" id="ARBA00023315"/>
    </source>
</evidence>
<gene>
    <name evidence="13" type="ORF">LSTR_LSTR003286</name>
</gene>
<dbReference type="SUPFAM" id="SSF55729">
    <property type="entry name" value="Acyl-CoA N-acyltransferases (Nat)"/>
    <property type="match status" value="1"/>
</dbReference>
<dbReference type="GO" id="GO:0005634">
    <property type="term" value="C:nucleus"/>
    <property type="evidence" value="ECO:0007669"/>
    <property type="project" value="UniProtKB-SubCell"/>
</dbReference>
<evidence type="ECO:0000256" key="3">
    <source>
        <dbReference type="ARBA" id="ARBA00022679"/>
    </source>
</evidence>
<keyword evidence="5" id="KW-0863">Zinc-finger</keyword>
<dbReference type="GO" id="GO:0000785">
    <property type="term" value="C:chromatin"/>
    <property type="evidence" value="ECO:0007669"/>
    <property type="project" value="TreeGrafter"/>
</dbReference>
<feature type="region of interest" description="Disordered" evidence="10">
    <location>
        <begin position="384"/>
        <end position="408"/>
    </location>
</feature>
<dbReference type="InterPro" id="IPR016181">
    <property type="entry name" value="Acyl_CoA_acyltransferase"/>
</dbReference>
<evidence type="ECO:0000256" key="10">
    <source>
        <dbReference type="SAM" id="MobiDB-lite"/>
    </source>
</evidence>
<feature type="compositionally biased region" description="Low complexity" evidence="10">
    <location>
        <begin position="156"/>
        <end position="168"/>
    </location>
</feature>
<evidence type="ECO:0000256" key="2">
    <source>
        <dbReference type="ARBA" id="ARBA00005816"/>
    </source>
</evidence>
<dbReference type="PANTHER" id="PTHR45884:SF2">
    <property type="entry name" value="N-ACETYLTRANSFERASE ECO"/>
    <property type="match status" value="1"/>
</dbReference>
<keyword evidence="14" id="KW-1185">Reference proteome</keyword>
<feature type="compositionally biased region" description="Low complexity" evidence="10">
    <location>
        <begin position="386"/>
        <end position="398"/>
    </location>
</feature>
<dbReference type="AlphaFoldDB" id="A0A482XST6"/>
<comment type="similarity">
    <text evidence="2">Belongs to the acetyltransferase family. ECO subfamily.</text>
</comment>
<feature type="domain" description="N-acetyltransferase ESCO acetyl-transferase" evidence="12">
    <location>
        <begin position="558"/>
        <end position="625"/>
    </location>
</feature>
<dbReference type="Pfam" id="PF13878">
    <property type="entry name" value="zf-C2H2_3"/>
    <property type="match status" value="1"/>
</dbReference>
<dbReference type="GO" id="GO:0007064">
    <property type="term" value="P:mitotic sister chromatid cohesion"/>
    <property type="evidence" value="ECO:0007669"/>
    <property type="project" value="TreeGrafter"/>
</dbReference>
<evidence type="ECO:0000256" key="5">
    <source>
        <dbReference type="ARBA" id="ARBA00022771"/>
    </source>
</evidence>
<keyword evidence="8" id="KW-0131">Cell cycle</keyword>
<comment type="caution">
    <text evidence="13">The sequence shown here is derived from an EMBL/GenBank/DDBJ whole genome shotgun (WGS) entry which is preliminary data.</text>
</comment>
<proteinExistence type="inferred from homology"/>
<dbReference type="InParanoid" id="A0A482XST6"/>
<feature type="compositionally biased region" description="Basic residues" evidence="10">
    <location>
        <begin position="194"/>
        <end position="205"/>
    </location>
</feature>
<protein>
    <recommendedName>
        <fullName evidence="15">N-acetyltransferase domain-containing protein</fullName>
    </recommendedName>
</protein>
<evidence type="ECO:0000256" key="8">
    <source>
        <dbReference type="ARBA" id="ARBA00023306"/>
    </source>
</evidence>
<keyword evidence="9" id="KW-0012">Acyltransferase</keyword>
<dbReference type="STRING" id="195883.A0A482XST6"/>
<dbReference type="OrthoDB" id="428854at2759"/>
<dbReference type="Pfam" id="PF13880">
    <property type="entry name" value="Acetyltransf_13"/>
    <property type="match status" value="1"/>
</dbReference>
<comment type="subcellular location">
    <subcellularLocation>
        <location evidence="1">Nucleus</location>
    </subcellularLocation>
</comment>
<evidence type="ECO:0000313" key="13">
    <source>
        <dbReference type="EMBL" id="RZF48906.1"/>
    </source>
</evidence>
<feature type="domain" description="N-acetyltransferase ESCO zinc-finger" evidence="11">
    <location>
        <begin position="417"/>
        <end position="456"/>
    </location>
</feature>
<evidence type="ECO:0000256" key="7">
    <source>
        <dbReference type="ARBA" id="ARBA00023242"/>
    </source>
</evidence>
<keyword evidence="3" id="KW-0808">Transferase</keyword>
<keyword evidence="4" id="KW-0479">Metal-binding</keyword>
<dbReference type="SMR" id="A0A482XST6"/>
<feature type="compositionally biased region" description="Basic residues" evidence="10">
    <location>
        <begin position="138"/>
        <end position="151"/>
    </location>
</feature>
<evidence type="ECO:0000259" key="12">
    <source>
        <dbReference type="Pfam" id="PF13880"/>
    </source>
</evidence>
<name>A0A482XST6_LAOST</name>
<feature type="compositionally biased region" description="Basic residues" evidence="10">
    <location>
        <begin position="359"/>
        <end position="369"/>
    </location>
</feature>
<feature type="compositionally biased region" description="Polar residues" evidence="10">
    <location>
        <begin position="332"/>
        <end position="348"/>
    </location>
</feature>
<reference evidence="13 14" key="1">
    <citation type="journal article" date="2017" name="Gigascience">
        <title>Genome sequence of the small brown planthopper, Laodelphax striatellus.</title>
        <authorList>
            <person name="Zhu J."/>
            <person name="Jiang F."/>
            <person name="Wang X."/>
            <person name="Yang P."/>
            <person name="Bao Y."/>
            <person name="Zhao W."/>
            <person name="Wang W."/>
            <person name="Lu H."/>
            <person name="Wang Q."/>
            <person name="Cui N."/>
            <person name="Li J."/>
            <person name="Chen X."/>
            <person name="Luo L."/>
            <person name="Yu J."/>
            <person name="Kang L."/>
            <person name="Cui F."/>
        </authorList>
    </citation>
    <scope>NUCLEOTIDE SEQUENCE [LARGE SCALE GENOMIC DNA]</scope>
    <source>
        <strain evidence="13">Lst14</strain>
    </source>
</reference>
<evidence type="ECO:0000256" key="4">
    <source>
        <dbReference type="ARBA" id="ARBA00022723"/>
    </source>
</evidence>
<evidence type="ECO:0000256" key="6">
    <source>
        <dbReference type="ARBA" id="ARBA00022833"/>
    </source>
</evidence>
<dbReference type="InterPro" id="IPR028009">
    <property type="entry name" value="ESCO_Acetyltransf_dom"/>
</dbReference>
<dbReference type="PANTHER" id="PTHR45884">
    <property type="entry name" value="N-ACETYLTRANSFERASE ECO"/>
    <property type="match status" value="1"/>
</dbReference>
<dbReference type="InterPro" id="IPR028005">
    <property type="entry name" value="AcTrfase_ESCO_Znf_dom"/>
</dbReference>
<feature type="region of interest" description="Disordered" evidence="10">
    <location>
        <begin position="332"/>
        <end position="371"/>
    </location>
</feature>
<accession>A0A482XST6</accession>
<evidence type="ECO:0008006" key="15">
    <source>
        <dbReference type="Google" id="ProtNLM"/>
    </source>
</evidence>
<evidence type="ECO:0000313" key="14">
    <source>
        <dbReference type="Proteomes" id="UP000291343"/>
    </source>
</evidence>
<dbReference type="Proteomes" id="UP000291343">
    <property type="component" value="Unassembled WGS sequence"/>
</dbReference>
<dbReference type="GO" id="GO:0061733">
    <property type="term" value="F:protein-lysine-acetyltransferase activity"/>
    <property type="evidence" value="ECO:0007669"/>
    <property type="project" value="TreeGrafter"/>
</dbReference>
<feature type="region of interest" description="Disordered" evidence="10">
    <location>
        <begin position="100"/>
        <end position="217"/>
    </location>
</feature>
<organism evidence="13 14">
    <name type="scientific">Laodelphax striatellus</name>
    <name type="common">Small brown planthopper</name>
    <name type="synonym">Delphax striatella</name>
    <dbReference type="NCBI Taxonomy" id="195883"/>
    <lineage>
        <taxon>Eukaryota</taxon>
        <taxon>Metazoa</taxon>
        <taxon>Ecdysozoa</taxon>
        <taxon>Arthropoda</taxon>
        <taxon>Hexapoda</taxon>
        <taxon>Insecta</taxon>
        <taxon>Pterygota</taxon>
        <taxon>Neoptera</taxon>
        <taxon>Paraneoptera</taxon>
        <taxon>Hemiptera</taxon>
        <taxon>Auchenorrhyncha</taxon>
        <taxon>Fulgoroidea</taxon>
        <taxon>Delphacidae</taxon>
        <taxon>Criomorphinae</taxon>
        <taxon>Laodelphax</taxon>
    </lineage>
</organism>
<dbReference type="GO" id="GO:0008270">
    <property type="term" value="F:zinc ion binding"/>
    <property type="evidence" value="ECO:0007669"/>
    <property type="project" value="UniProtKB-KW"/>
</dbReference>
<evidence type="ECO:0000259" key="11">
    <source>
        <dbReference type="Pfam" id="PF13878"/>
    </source>
</evidence>
<keyword evidence="6" id="KW-0862">Zinc</keyword>
<feature type="compositionally biased region" description="Polar residues" evidence="10">
    <location>
        <begin position="169"/>
        <end position="183"/>
    </location>
</feature>
<evidence type="ECO:0000256" key="1">
    <source>
        <dbReference type="ARBA" id="ARBA00004123"/>
    </source>
</evidence>
<keyword evidence="7" id="KW-0539">Nucleus</keyword>
<sequence length="628" mass="71062">MESVFRTPEKGARSAPAKVLMAKSEQSVNVSSRKCLFPDKTWRSKDGSDDDDMEKSTVIDTYLKPSSFYGNSAPISKTSFPNVPRTVIESNNYKSRVRLFHDGSLKRKRSCGGGGRRSLSSHHKRPKTEIYTGVSHSIKPRKPVVGNKKKSLTKESPSSDVSPTRSSPKTPSNKQFESPNKTDNLLFHNSLLHTTRKTPRSKKKSLKQDSPYPWSMKFTKARRDEVMSEGEASDKKRKFFKSTGKSPISAYNVILPEKTKRRKLLSNDQDACIFKQLGTASDILDLIEDGRIIDENDEERGENISKLIGQLDDENDENMPVDNLLDITENTGNLSITDSPQSSLSTPQKMLGVTPLRSSPRRSPRKRTPTKLFSIFDKSSPRFTDISNISASNPSSQSKKGAISPSPVKLRPISSNQLQIDVGQKKLGEKVCPTCSLVYQMGDPDDEIEHEKYHNNYTLFKFLGWQNERLIRRYRLDRVILVLPGDQKAWWDRVKGLLEVIDKELGYLPEELHPETQFLMYISNKRIVGCLASLPVNKAYKMLMSESDIDMCSEESFPVKCAVSRIWTHKSVRKSGIGSKLMDCLRSSFLPGEYLQVDDVAFSVPTVDGRIFAQKYTKRENYLVYTGW</sequence>
<dbReference type="EMBL" id="QKKF02000897">
    <property type="protein sequence ID" value="RZF48906.1"/>
    <property type="molecule type" value="Genomic_DNA"/>
</dbReference>